<feature type="transmembrane region" description="Helical" evidence="1">
    <location>
        <begin position="16"/>
        <end position="43"/>
    </location>
</feature>
<reference evidence="2" key="1">
    <citation type="journal article" date="2015" name="Nature">
        <title>Complex archaea that bridge the gap between prokaryotes and eukaryotes.</title>
        <authorList>
            <person name="Spang A."/>
            <person name="Saw J.H."/>
            <person name="Jorgensen S.L."/>
            <person name="Zaremba-Niedzwiedzka K."/>
            <person name="Martijn J."/>
            <person name="Lind A.E."/>
            <person name="van Eijk R."/>
            <person name="Schleper C."/>
            <person name="Guy L."/>
            <person name="Ettema T.J."/>
        </authorList>
    </citation>
    <scope>NUCLEOTIDE SEQUENCE</scope>
</reference>
<gene>
    <name evidence="2" type="ORF">LCGC14_1547720</name>
</gene>
<proteinExistence type="predicted"/>
<accession>A0A0F9LS34</accession>
<organism evidence="2">
    <name type="scientific">marine sediment metagenome</name>
    <dbReference type="NCBI Taxonomy" id="412755"/>
    <lineage>
        <taxon>unclassified sequences</taxon>
        <taxon>metagenomes</taxon>
        <taxon>ecological metagenomes</taxon>
    </lineage>
</organism>
<keyword evidence="1" id="KW-0472">Membrane</keyword>
<evidence type="ECO:0000256" key="1">
    <source>
        <dbReference type="SAM" id="Phobius"/>
    </source>
</evidence>
<comment type="caution">
    <text evidence="2">The sequence shown here is derived from an EMBL/GenBank/DDBJ whole genome shotgun (WGS) entry which is preliminary data.</text>
</comment>
<dbReference type="AlphaFoldDB" id="A0A0F9LS34"/>
<sequence length="323" mass="36151">MLLLASMENQKRDYKWWILGSIGCLSIACFAIFTVAGLTYFYVKNNPVTTAKNSINKADPKIQKAIRTAVMISTASEDFNKEPSDKELRYLTSKTKKASEAAIKDLNDAQKMLEKVEDLDISSEIKQKASLNSEATDSLERGFSQYIDWLASAKKGYRFIDKIKEGYEKNESAMRVMFSAVKLANKVKDKDDNATEFKRVDKAIRKAMKMFSQAKNIALDAKSITGSDDAKTLVDSINLGTKAAQQVKKLASGDYKDTNKYNKIAAQYNVLRKRSLALHNNILAVNNPTKWVSRNILTKTDALHKSFIEASKARKQASAISID</sequence>
<evidence type="ECO:0000313" key="2">
    <source>
        <dbReference type="EMBL" id="KKM59770.1"/>
    </source>
</evidence>
<keyword evidence="1" id="KW-1133">Transmembrane helix</keyword>
<dbReference type="EMBL" id="LAZR01011787">
    <property type="protein sequence ID" value="KKM59770.1"/>
    <property type="molecule type" value="Genomic_DNA"/>
</dbReference>
<protein>
    <submittedName>
        <fullName evidence="2">Uncharacterized protein</fullName>
    </submittedName>
</protein>
<keyword evidence="1" id="KW-0812">Transmembrane</keyword>
<name>A0A0F9LS34_9ZZZZ</name>